<dbReference type="HOGENOM" id="CLU_1740040_0_0_1"/>
<keyword evidence="2" id="KW-1185">Reference proteome</keyword>
<evidence type="ECO:0000313" key="2">
    <source>
        <dbReference type="Proteomes" id="UP000054549"/>
    </source>
</evidence>
<proteinExistence type="predicted"/>
<evidence type="ECO:0000313" key="1">
    <source>
        <dbReference type="EMBL" id="KIL59417.1"/>
    </source>
</evidence>
<reference evidence="1 2" key="1">
    <citation type="submission" date="2014-04" db="EMBL/GenBank/DDBJ databases">
        <title>Evolutionary Origins and Diversification of the Mycorrhizal Mutualists.</title>
        <authorList>
            <consortium name="DOE Joint Genome Institute"/>
            <consortium name="Mycorrhizal Genomics Consortium"/>
            <person name="Kohler A."/>
            <person name="Kuo A."/>
            <person name="Nagy L.G."/>
            <person name="Floudas D."/>
            <person name="Copeland A."/>
            <person name="Barry K.W."/>
            <person name="Cichocki N."/>
            <person name="Veneault-Fourrey C."/>
            <person name="LaButti K."/>
            <person name="Lindquist E.A."/>
            <person name="Lipzen A."/>
            <person name="Lundell T."/>
            <person name="Morin E."/>
            <person name="Murat C."/>
            <person name="Riley R."/>
            <person name="Ohm R."/>
            <person name="Sun H."/>
            <person name="Tunlid A."/>
            <person name="Henrissat B."/>
            <person name="Grigoriev I.V."/>
            <person name="Hibbett D.S."/>
            <person name="Martin F."/>
        </authorList>
    </citation>
    <scope>NUCLEOTIDE SEQUENCE [LARGE SCALE GENOMIC DNA]</scope>
    <source>
        <strain evidence="1 2">Koide BX008</strain>
    </source>
</reference>
<sequence length="150" mass="16120">MSELLQQTLNGLPDQIDRRLLTEPLDIYIGGGSCCPSLATVLPIYPMLPAPGDIANANIREYSGLFFVSFVETDAELEENIKNNNPDIARVQAEKAFSVAIGAPVWFAPAMAIALRPLKDCLQATKDHVERDLGAVKSQGSYNATGAGSE</sequence>
<name>A0A0C2WDI4_AMAMK</name>
<dbReference type="AlphaFoldDB" id="A0A0C2WDI4"/>
<protein>
    <submittedName>
        <fullName evidence="1">Uncharacterized protein</fullName>
    </submittedName>
</protein>
<accession>A0A0C2WDI4</accession>
<dbReference type="Proteomes" id="UP000054549">
    <property type="component" value="Unassembled WGS sequence"/>
</dbReference>
<gene>
    <name evidence="1" type="ORF">M378DRAFT_27021</name>
</gene>
<organism evidence="1 2">
    <name type="scientific">Amanita muscaria (strain Koide BX008)</name>
    <dbReference type="NCBI Taxonomy" id="946122"/>
    <lineage>
        <taxon>Eukaryota</taxon>
        <taxon>Fungi</taxon>
        <taxon>Dikarya</taxon>
        <taxon>Basidiomycota</taxon>
        <taxon>Agaricomycotina</taxon>
        <taxon>Agaricomycetes</taxon>
        <taxon>Agaricomycetidae</taxon>
        <taxon>Agaricales</taxon>
        <taxon>Pluteineae</taxon>
        <taxon>Amanitaceae</taxon>
        <taxon>Amanita</taxon>
    </lineage>
</organism>
<dbReference type="EMBL" id="KN818316">
    <property type="protein sequence ID" value="KIL59417.1"/>
    <property type="molecule type" value="Genomic_DNA"/>
</dbReference>
<dbReference type="InParanoid" id="A0A0C2WDI4"/>